<dbReference type="Proteomes" id="UP000539350">
    <property type="component" value="Unassembled WGS sequence"/>
</dbReference>
<name>A0A7W2TY16_9GAMM</name>
<organism evidence="1 2">
    <name type="scientific">Sediminihaliea albiluteola</name>
    <dbReference type="NCBI Taxonomy" id="2758564"/>
    <lineage>
        <taxon>Bacteria</taxon>
        <taxon>Pseudomonadati</taxon>
        <taxon>Pseudomonadota</taxon>
        <taxon>Gammaproteobacteria</taxon>
        <taxon>Cellvibrionales</taxon>
        <taxon>Halieaceae</taxon>
        <taxon>Sediminihaliea</taxon>
    </lineage>
</organism>
<dbReference type="AlphaFoldDB" id="A0A7W2TY16"/>
<protein>
    <submittedName>
        <fullName evidence="1">Uncharacterized protein</fullName>
    </submittedName>
</protein>
<comment type="caution">
    <text evidence="1">The sequence shown here is derived from an EMBL/GenBank/DDBJ whole genome shotgun (WGS) entry which is preliminary data.</text>
</comment>
<gene>
    <name evidence="1" type="ORF">H2508_12980</name>
</gene>
<proteinExistence type="predicted"/>
<accession>A0A7W2TY16</accession>
<sequence length="67" mass="7784">MSDKKLTFELTEEESERYFAWARALTATLLDEDCEPPSVTFTFESYMGFTEITAHYCGQTLLIRKGY</sequence>
<evidence type="ECO:0000313" key="1">
    <source>
        <dbReference type="EMBL" id="MBA6414026.1"/>
    </source>
</evidence>
<dbReference type="EMBL" id="JACFXU010000017">
    <property type="protein sequence ID" value="MBA6414026.1"/>
    <property type="molecule type" value="Genomic_DNA"/>
</dbReference>
<reference evidence="1 2" key="1">
    <citation type="submission" date="2020-07" db="EMBL/GenBank/DDBJ databases">
        <title>Halieaceae bacterium, F7430, whole genome shotgun sequencing project.</title>
        <authorList>
            <person name="Jiang S."/>
            <person name="Liu Z.W."/>
            <person name="Du Z.J."/>
        </authorList>
    </citation>
    <scope>NUCLEOTIDE SEQUENCE [LARGE SCALE GENOMIC DNA]</scope>
    <source>
        <strain evidence="1 2">F7430</strain>
    </source>
</reference>
<evidence type="ECO:0000313" key="2">
    <source>
        <dbReference type="Proteomes" id="UP000539350"/>
    </source>
</evidence>
<keyword evidence="2" id="KW-1185">Reference proteome</keyword>
<dbReference type="RefSeq" id="WP_182174486.1">
    <property type="nucleotide sequence ID" value="NZ_JACFXU010000017.1"/>
</dbReference>